<organism evidence="2 3">
    <name type="scientific">Actinokineospora xionganensis</name>
    <dbReference type="NCBI Taxonomy" id="2684470"/>
    <lineage>
        <taxon>Bacteria</taxon>
        <taxon>Bacillati</taxon>
        <taxon>Actinomycetota</taxon>
        <taxon>Actinomycetes</taxon>
        <taxon>Pseudonocardiales</taxon>
        <taxon>Pseudonocardiaceae</taxon>
        <taxon>Actinokineospora</taxon>
    </lineage>
</organism>
<keyword evidence="1" id="KW-1133">Transmembrane helix</keyword>
<dbReference type="Proteomes" id="UP000734823">
    <property type="component" value="Unassembled WGS sequence"/>
</dbReference>
<evidence type="ECO:0000313" key="3">
    <source>
        <dbReference type="Proteomes" id="UP000734823"/>
    </source>
</evidence>
<reference evidence="2 3" key="1">
    <citation type="submission" date="2020-06" db="EMBL/GenBank/DDBJ databases">
        <title>Actinokineospora xiongansis sp. nov., isolated from soil of Baiyangdian.</title>
        <authorList>
            <person name="Zhang X."/>
        </authorList>
    </citation>
    <scope>NUCLEOTIDE SEQUENCE [LARGE SCALE GENOMIC DNA]</scope>
    <source>
        <strain evidence="2 3">HBU206404</strain>
    </source>
</reference>
<keyword evidence="3" id="KW-1185">Reference proteome</keyword>
<dbReference type="RefSeq" id="WP_187223929.1">
    <property type="nucleotide sequence ID" value="NZ_JABVED010000020.1"/>
</dbReference>
<gene>
    <name evidence="2" type="ORF">GPZ80_27195</name>
</gene>
<sequence length="54" mass="6143">MTIAEPRTDRPAMADPTTAVLFRAHRRDGFVIVFAGVLLPFCGWYVCRWAMTDI</sequence>
<keyword evidence="1" id="KW-0472">Membrane</keyword>
<keyword evidence="1" id="KW-0812">Transmembrane</keyword>
<dbReference type="EMBL" id="JABVED010000020">
    <property type="protein sequence ID" value="MBC6450853.1"/>
    <property type="molecule type" value="Genomic_DNA"/>
</dbReference>
<evidence type="ECO:0000256" key="1">
    <source>
        <dbReference type="SAM" id="Phobius"/>
    </source>
</evidence>
<proteinExistence type="predicted"/>
<protein>
    <recommendedName>
        <fullName evidence="4">ABC transporter permease</fullName>
    </recommendedName>
</protein>
<evidence type="ECO:0008006" key="4">
    <source>
        <dbReference type="Google" id="ProtNLM"/>
    </source>
</evidence>
<evidence type="ECO:0000313" key="2">
    <source>
        <dbReference type="EMBL" id="MBC6450853.1"/>
    </source>
</evidence>
<name>A0ABR7LDR4_9PSEU</name>
<accession>A0ABR7LDR4</accession>
<feature type="transmembrane region" description="Helical" evidence="1">
    <location>
        <begin position="30"/>
        <end position="51"/>
    </location>
</feature>
<comment type="caution">
    <text evidence="2">The sequence shown here is derived from an EMBL/GenBank/DDBJ whole genome shotgun (WGS) entry which is preliminary data.</text>
</comment>